<accession>A0A1B6IBC3</accession>
<dbReference type="AlphaFoldDB" id="A0A1B6IBC3"/>
<feature type="non-terminal residue" evidence="1">
    <location>
        <position position="1"/>
    </location>
</feature>
<name>A0A1B6IBC3_9HEMI</name>
<dbReference type="EMBL" id="GECU01023504">
    <property type="protein sequence ID" value="JAS84202.1"/>
    <property type="molecule type" value="Transcribed_RNA"/>
</dbReference>
<dbReference type="EMBL" id="GECU01017144">
    <property type="protein sequence ID" value="JAS90562.1"/>
    <property type="molecule type" value="Transcribed_RNA"/>
</dbReference>
<evidence type="ECO:0000313" key="1">
    <source>
        <dbReference type="EMBL" id="JAS84202.1"/>
    </source>
</evidence>
<evidence type="ECO:0000313" key="2">
    <source>
        <dbReference type="EMBL" id="JAS90562.1"/>
    </source>
</evidence>
<gene>
    <name evidence="1" type="ORF">g.1366</name>
    <name evidence="2" type="ORF">g.1367</name>
</gene>
<protein>
    <submittedName>
        <fullName evidence="1">Uncharacterized protein</fullName>
    </submittedName>
</protein>
<organism evidence="1">
    <name type="scientific">Homalodisca liturata</name>
    <dbReference type="NCBI Taxonomy" id="320908"/>
    <lineage>
        <taxon>Eukaryota</taxon>
        <taxon>Metazoa</taxon>
        <taxon>Ecdysozoa</taxon>
        <taxon>Arthropoda</taxon>
        <taxon>Hexapoda</taxon>
        <taxon>Insecta</taxon>
        <taxon>Pterygota</taxon>
        <taxon>Neoptera</taxon>
        <taxon>Paraneoptera</taxon>
        <taxon>Hemiptera</taxon>
        <taxon>Auchenorrhyncha</taxon>
        <taxon>Membracoidea</taxon>
        <taxon>Cicadellidae</taxon>
        <taxon>Cicadellinae</taxon>
        <taxon>Proconiini</taxon>
        <taxon>Homalodisca</taxon>
    </lineage>
</organism>
<proteinExistence type="predicted"/>
<reference evidence="1" key="1">
    <citation type="submission" date="2015-11" db="EMBL/GenBank/DDBJ databases">
        <title>De novo transcriptome assembly of four potential Pierce s Disease insect vectors from Arizona vineyards.</title>
        <authorList>
            <person name="Tassone E.E."/>
        </authorList>
    </citation>
    <scope>NUCLEOTIDE SEQUENCE</scope>
</reference>
<sequence>GDSLACSAPWLAPYGGCGMKDADLYSNGINSVVWSDNQSWGWNISTLRLRHDCSMDSANYPVAVHFDDFEEPSGLGAEPHFLMGICKKFVIQTLQNNELDKIQELELPQLLSIC</sequence>